<evidence type="ECO:0000313" key="4">
    <source>
        <dbReference type="EMBL" id="KKW15362.1"/>
    </source>
</evidence>
<dbReference type="STRING" id="1618665.UY55_C0001G0116"/>
<dbReference type="InterPro" id="IPR051910">
    <property type="entry name" value="ComF/GntX_DNA_util-trans"/>
</dbReference>
<feature type="domain" description="Double zinc ribbon" evidence="3">
    <location>
        <begin position="11"/>
        <end position="57"/>
    </location>
</feature>
<dbReference type="PANTHER" id="PTHR47505:SF1">
    <property type="entry name" value="DNA UTILIZATION PROTEIN YHGH"/>
    <property type="match status" value="1"/>
</dbReference>
<dbReference type="InterPro" id="IPR044005">
    <property type="entry name" value="DZR_2"/>
</dbReference>
<dbReference type="Gene3D" id="3.40.50.2020">
    <property type="match status" value="1"/>
</dbReference>
<dbReference type="Proteomes" id="UP000034224">
    <property type="component" value="Unassembled WGS sequence"/>
</dbReference>
<evidence type="ECO:0008006" key="6">
    <source>
        <dbReference type="Google" id="ProtNLM"/>
    </source>
</evidence>
<dbReference type="SUPFAM" id="SSF53271">
    <property type="entry name" value="PRTase-like"/>
    <property type="match status" value="1"/>
</dbReference>
<organism evidence="4 5">
    <name type="scientific">Candidatus Jorgensenbacteria bacterium GW2011_GWB1_50_10</name>
    <dbReference type="NCBI Taxonomy" id="1618665"/>
    <lineage>
        <taxon>Bacteria</taxon>
        <taxon>Candidatus Joergenseniibacteriota</taxon>
    </lineage>
</organism>
<feature type="domain" description="Phosphoribosyltransferase" evidence="2">
    <location>
        <begin position="206"/>
        <end position="261"/>
    </location>
</feature>
<dbReference type="InterPro" id="IPR029057">
    <property type="entry name" value="PRTase-like"/>
</dbReference>
<reference evidence="4 5" key="1">
    <citation type="journal article" date="2015" name="Nature">
        <title>rRNA introns, odd ribosomes, and small enigmatic genomes across a large radiation of phyla.</title>
        <authorList>
            <person name="Brown C.T."/>
            <person name="Hug L.A."/>
            <person name="Thomas B.C."/>
            <person name="Sharon I."/>
            <person name="Castelle C.J."/>
            <person name="Singh A."/>
            <person name="Wilkins M.J."/>
            <person name="Williams K.H."/>
            <person name="Banfield J.F."/>
        </authorList>
    </citation>
    <scope>NUCLEOTIDE SEQUENCE [LARGE SCALE GENOMIC DNA]</scope>
</reference>
<evidence type="ECO:0000259" key="2">
    <source>
        <dbReference type="Pfam" id="PF00156"/>
    </source>
</evidence>
<accession>A0A0G1YK27</accession>
<dbReference type="CDD" id="cd06223">
    <property type="entry name" value="PRTases_typeI"/>
    <property type="match status" value="1"/>
</dbReference>
<dbReference type="PANTHER" id="PTHR47505">
    <property type="entry name" value="DNA UTILIZATION PROTEIN YHGH"/>
    <property type="match status" value="1"/>
</dbReference>
<name>A0A0G1YK27_9BACT</name>
<dbReference type="Pfam" id="PF00156">
    <property type="entry name" value="Pribosyltran"/>
    <property type="match status" value="1"/>
</dbReference>
<dbReference type="Pfam" id="PF18912">
    <property type="entry name" value="DZR_2"/>
    <property type="match status" value="1"/>
</dbReference>
<protein>
    <recommendedName>
        <fullName evidence="6">Phosphoribosyltransferase</fullName>
    </recommendedName>
</protein>
<dbReference type="AlphaFoldDB" id="A0A0G1YK27"/>
<evidence type="ECO:0000256" key="1">
    <source>
        <dbReference type="ARBA" id="ARBA00008007"/>
    </source>
</evidence>
<comment type="similarity">
    <text evidence="1">Belongs to the ComF/GntX family.</text>
</comment>
<dbReference type="InterPro" id="IPR000836">
    <property type="entry name" value="PRTase_dom"/>
</dbReference>
<proteinExistence type="inferred from homology"/>
<sequence>METLQKIWNLFLDVIFPPICVNCLRRGEKALCDECAARIEINNSFFCPECNRRLPARDSLPKNQNLCHPRVKFVLAAAASYQDRVVRELIHALKYNRAKTVLEPLGEIINKYLEKVIRNSKLEIRNFAVVPLPLHPQKERERGFNQAYLVAEVLRQCLEVRPPRGSTSQILTSIREEVEPRKIGIETNNLVRTKNTKSQTKMKDHEKRQENVSGAFSLKRPEAIVGQNVILVDDVFTSGATMKEAVLVLKNAGAKKIIGFVIAKT</sequence>
<dbReference type="EMBL" id="LCQK01000001">
    <property type="protein sequence ID" value="KKW15362.1"/>
    <property type="molecule type" value="Genomic_DNA"/>
</dbReference>
<gene>
    <name evidence="4" type="ORF">UY55_C0001G0116</name>
</gene>
<comment type="caution">
    <text evidence="4">The sequence shown here is derived from an EMBL/GenBank/DDBJ whole genome shotgun (WGS) entry which is preliminary data.</text>
</comment>
<evidence type="ECO:0000313" key="5">
    <source>
        <dbReference type="Proteomes" id="UP000034224"/>
    </source>
</evidence>
<evidence type="ECO:0000259" key="3">
    <source>
        <dbReference type="Pfam" id="PF18912"/>
    </source>
</evidence>